<evidence type="ECO:0000259" key="1">
    <source>
        <dbReference type="PROSITE" id="PS51186"/>
    </source>
</evidence>
<keyword evidence="3" id="KW-1185">Reference proteome</keyword>
<protein>
    <submittedName>
        <fullName evidence="2">N-acetyltransferase</fullName>
    </submittedName>
</protein>
<organism evidence="2 3">
    <name type="scientific">Flavobacterium orientale</name>
    <dbReference type="NCBI Taxonomy" id="1756020"/>
    <lineage>
        <taxon>Bacteria</taxon>
        <taxon>Pseudomonadati</taxon>
        <taxon>Bacteroidota</taxon>
        <taxon>Flavobacteriia</taxon>
        <taxon>Flavobacteriales</taxon>
        <taxon>Flavobacteriaceae</taxon>
        <taxon>Flavobacterium</taxon>
    </lineage>
</organism>
<dbReference type="Proteomes" id="UP000625735">
    <property type="component" value="Unassembled WGS sequence"/>
</dbReference>
<proteinExistence type="predicted"/>
<evidence type="ECO:0000313" key="3">
    <source>
        <dbReference type="Proteomes" id="UP000625735"/>
    </source>
</evidence>
<comment type="caution">
    <text evidence="2">The sequence shown here is derived from an EMBL/GenBank/DDBJ whole genome shotgun (WGS) entry which is preliminary data.</text>
</comment>
<dbReference type="InterPro" id="IPR000182">
    <property type="entry name" value="GNAT_dom"/>
</dbReference>
<name>A0A916XUV3_9FLAO</name>
<dbReference type="EMBL" id="BMFG01000001">
    <property type="protein sequence ID" value="GGD13446.1"/>
    <property type="molecule type" value="Genomic_DNA"/>
</dbReference>
<dbReference type="InterPro" id="IPR016181">
    <property type="entry name" value="Acyl_CoA_acyltransferase"/>
</dbReference>
<dbReference type="SUPFAM" id="SSF55729">
    <property type="entry name" value="Acyl-CoA N-acyltransferases (Nat)"/>
    <property type="match status" value="1"/>
</dbReference>
<evidence type="ECO:0000313" key="2">
    <source>
        <dbReference type="EMBL" id="GGD13446.1"/>
    </source>
</evidence>
<dbReference type="RefSeq" id="WP_188360511.1">
    <property type="nucleotide sequence ID" value="NZ_BMFG01000001.1"/>
</dbReference>
<dbReference type="Pfam" id="PF13673">
    <property type="entry name" value="Acetyltransf_10"/>
    <property type="match status" value="1"/>
</dbReference>
<dbReference type="GO" id="GO:0016747">
    <property type="term" value="F:acyltransferase activity, transferring groups other than amino-acyl groups"/>
    <property type="evidence" value="ECO:0007669"/>
    <property type="project" value="InterPro"/>
</dbReference>
<reference evidence="2" key="1">
    <citation type="journal article" date="2014" name="Int. J. Syst. Evol. Microbiol.">
        <title>Complete genome sequence of Corynebacterium casei LMG S-19264T (=DSM 44701T), isolated from a smear-ripened cheese.</title>
        <authorList>
            <consortium name="US DOE Joint Genome Institute (JGI-PGF)"/>
            <person name="Walter F."/>
            <person name="Albersmeier A."/>
            <person name="Kalinowski J."/>
            <person name="Ruckert C."/>
        </authorList>
    </citation>
    <scope>NUCLEOTIDE SEQUENCE</scope>
    <source>
        <strain evidence="2">CGMCC 1.12506</strain>
    </source>
</reference>
<sequence>MKTIKEISSLETYSVRHPVLREGQSMDSCKFDGDDLTSTIHLGLYINAALVGVVSVFEKNHVFFDSKKQFQVRGMAVLKHHQKMGYGEELLFEAENHAVKYYGTLIWFNARENAVGFYEKKGYQICGDSFFIENIGKHFVMFKKLNPIRF</sequence>
<dbReference type="CDD" id="cd04301">
    <property type="entry name" value="NAT_SF"/>
    <property type="match status" value="1"/>
</dbReference>
<reference evidence="2" key="2">
    <citation type="submission" date="2020-09" db="EMBL/GenBank/DDBJ databases">
        <authorList>
            <person name="Sun Q."/>
            <person name="Zhou Y."/>
        </authorList>
    </citation>
    <scope>NUCLEOTIDE SEQUENCE</scope>
    <source>
        <strain evidence="2">CGMCC 1.12506</strain>
    </source>
</reference>
<gene>
    <name evidence="2" type="primary">yitI</name>
    <name evidence="2" type="ORF">GCM10011343_00680</name>
</gene>
<dbReference type="PROSITE" id="PS51186">
    <property type="entry name" value="GNAT"/>
    <property type="match status" value="1"/>
</dbReference>
<feature type="domain" description="N-acetyltransferase" evidence="1">
    <location>
        <begin position="1"/>
        <end position="146"/>
    </location>
</feature>
<accession>A0A916XUV3</accession>
<dbReference type="AlphaFoldDB" id="A0A916XUV3"/>
<dbReference type="Gene3D" id="3.40.630.30">
    <property type="match status" value="1"/>
</dbReference>